<organism evidence="3 4">
    <name type="scientific">Agromyces flavus</name>
    <dbReference type="NCBI Taxonomy" id="589382"/>
    <lineage>
        <taxon>Bacteria</taxon>
        <taxon>Bacillati</taxon>
        <taxon>Actinomycetota</taxon>
        <taxon>Actinomycetes</taxon>
        <taxon>Micrococcales</taxon>
        <taxon>Microbacteriaceae</taxon>
        <taxon>Agromyces</taxon>
    </lineage>
</organism>
<evidence type="ECO:0008006" key="6">
    <source>
        <dbReference type="Google" id="ProtNLM"/>
    </source>
</evidence>
<dbReference type="Pfam" id="PF11662">
    <property type="entry name" value="DUF3263"/>
    <property type="match status" value="1"/>
</dbReference>
<reference evidence="2" key="3">
    <citation type="submission" date="2022-06" db="EMBL/GenBank/DDBJ databases">
        <title>Genomic Encyclopedia of Type Strains, Phase III (KMG-III): the genomes of soil and plant-associated and newly described type strains.</title>
        <authorList>
            <person name="Whitman W."/>
        </authorList>
    </citation>
    <scope>NUCLEOTIDE SEQUENCE</scope>
    <source>
        <strain evidence="2">CPCC 202695</strain>
    </source>
</reference>
<sequence>MDAERRPDDADREGGSRPERVAATGGLDARQRDILAFEGRSWRDPARKADAIREELGMSAARYYRLLGALVDSPDALRHDPMLVKRLQRQREARADARARRTIPHGHPLA</sequence>
<dbReference type="InterPro" id="IPR021678">
    <property type="entry name" value="DUF3263"/>
</dbReference>
<dbReference type="Proteomes" id="UP000199482">
    <property type="component" value="Chromosome I"/>
</dbReference>
<feature type="region of interest" description="Disordered" evidence="1">
    <location>
        <begin position="90"/>
        <end position="110"/>
    </location>
</feature>
<protein>
    <recommendedName>
        <fullName evidence="6">DUF3263 domain-containing protein</fullName>
    </recommendedName>
</protein>
<keyword evidence="5" id="KW-1185">Reference proteome</keyword>
<reference evidence="3" key="1">
    <citation type="submission" date="2016-10" db="EMBL/GenBank/DDBJ databases">
        <authorList>
            <person name="de Groot N.N."/>
        </authorList>
    </citation>
    <scope>NUCLEOTIDE SEQUENCE [LARGE SCALE GENOMIC DNA]</scope>
    <source>
        <strain evidence="3">CPCC 202695</strain>
    </source>
</reference>
<accession>A0A1H1M9B1</accession>
<dbReference type="STRING" id="589382.SAMN04489721_0371"/>
<dbReference type="EMBL" id="LT629755">
    <property type="protein sequence ID" value="SDR83336.1"/>
    <property type="molecule type" value="Genomic_DNA"/>
</dbReference>
<evidence type="ECO:0000313" key="4">
    <source>
        <dbReference type="Proteomes" id="UP000199482"/>
    </source>
</evidence>
<feature type="region of interest" description="Disordered" evidence="1">
    <location>
        <begin position="1"/>
        <end position="27"/>
    </location>
</feature>
<dbReference type="EMBL" id="SODL02000005">
    <property type="protein sequence ID" value="MCP2368739.1"/>
    <property type="molecule type" value="Genomic_DNA"/>
</dbReference>
<feature type="compositionally biased region" description="Basic and acidic residues" evidence="1">
    <location>
        <begin position="1"/>
        <end position="20"/>
    </location>
</feature>
<evidence type="ECO:0000313" key="3">
    <source>
        <dbReference type="EMBL" id="SDR83336.1"/>
    </source>
</evidence>
<dbReference type="RefSeq" id="WP_092668778.1">
    <property type="nucleotide sequence ID" value="NZ_BMDN01000005.1"/>
</dbReference>
<reference evidence="4" key="2">
    <citation type="submission" date="2016-10" db="EMBL/GenBank/DDBJ databases">
        <authorList>
            <person name="Varghese N."/>
            <person name="Submissions S."/>
        </authorList>
    </citation>
    <scope>NUCLEOTIDE SEQUENCE [LARGE SCALE GENOMIC DNA]</scope>
    <source>
        <strain evidence="4">CPCC 202695</strain>
    </source>
</reference>
<proteinExistence type="predicted"/>
<evidence type="ECO:0000256" key="1">
    <source>
        <dbReference type="SAM" id="MobiDB-lite"/>
    </source>
</evidence>
<name>A0A1H1M9B1_9MICO</name>
<dbReference type="AlphaFoldDB" id="A0A1H1M9B1"/>
<evidence type="ECO:0000313" key="2">
    <source>
        <dbReference type="EMBL" id="MCP2368739.1"/>
    </source>
</evidence>
<evidence type="ECO:0000313" key="5">
    <source>
        <dbReference type="Proteomes" id="UP000893823"/>
    </source>
</evidence>
<dbReference type="OrthoDB" id="3268863at2"/>
<dbReference type="Proteomes" id="UP000893823">
    <property type="component" value="Unassembled WGS sequence"/>
</dbReference>
<gene>
    <name evidence="2" type="ORF">BCL57_002915</name>
    <name evidence="3" type="ORF">SAMN04489721_0371</name>
</gene>
<feature type="compositionally biased region" description="Basic and acidic residues" evidence="1">
    <location>
        <begin position="90"/>
        <end position="99"/>
    </location>
</feature>